<accession>A0A401TL35</accession>
<protein>
    <submittedName>
        <fullName evidence="1">Uncharacterized protein</fullName>
    </submittedName>
</protein>
<keyword evidence="2" id="KW-1185">Reference proteome</keyword>
<name>A0A401TL35_CHIPU</name>
<organism evidence="1 2">
    <name type="scientific">Chiloscyllium punctatum</name>
    <name type="common">Brownbanded bambooshark</name>
    <name type="synonym">Hemiscyllium punctatum</name>
    <dbReference type="NCBI Taxonomy" id="137246"/>
    <lineage>
        <taxon>Eukaryota</taxon>
        <taxon>Metazoa</taxon>
        <taxon>Chordata</taxon>
        <taxon>Craniata</taxon>
        <taxon>Vertebrata</taxon>
        <taxon>Chondrichthyes</taxon>
        <taxon>Elasmobranchii</taxon>
        <taxon>Galeomorphii</taxon>
        <taxon>Galeoidea</taxon>
        <taxon>Orectolobiformes</taxon>
        <taxon>Hemiscylliidae</taxon>
        <taxon>Chiloscyllium</taxon>
    </lineage>
</organism>
<dbReference type="EMBL" id="BEZZ01106491">
    <property type="protein sequence ID" value="GCC43326.1"/>
    <property type="molecule type" value="Genomic_DNA"/>
</dbReference>
<evidence type="ECO:0000313" key="2">
    <source>
        <dbReference type="Proteomes" id="UP000287033"/>
    </source>
</evidence>
<evidence type="ECO:0000313" key="1">
    <source>
        <dbReference type="EMBL" id="GCC43326.1"/>
    </source>
</evidence>
<sequence>MTRCLANDETPLTDGPLMAEGYGWALSGQTRLWESFRCLAVSTGLPSQRIERPSGLHISPVVGTECVNGIMGAVSPGPINFRCPYITDKHWQWELPGTLQPVPGPA</sequence>
<comment type="caution">
    <text evidence="1">The sequence shown here is derived from an EMBL/GenBank/DDBJ whole genome shotgun (WGS) entry which is preliminary data.</text>
</comment>
<reference evidence="1 2" key="1">
    <citation type="journal article" date="2018" name="Nat. Ecol. Evol.">
        <title>Shark genomes provide insights into elasmobranch evolution and the origin of vertebrates.</title>
        <authorList>
            <person name="Hara Y"/>
            <person name="Yamaguchi K"/>
            <person name="Onimaru K"/>
            <person name="Kadota M"/>
            <person name="Koyanagi M"/>
            <person name="Keeley SD"/>
            <person name="Tatsumi K"/>
            <person name="Tanaka K"/>
            <person name="Motone F"/>
            <person name="Kageyama Y"/>
            <person name="Nozu R"/>
            <person name="Adachi N"/>
            <person name="Nishimura O"/>
            <person name="Nakagawa R"/>
            <person name="Tanegashima C"/>
            <person name="Kiyatake I"/>
            <person name="Matsumoto R"/>
            <person name="Murakumo K"/>
            <person name="Nishida K"/>
            <person name="Terakita A"/>
            <person name="Kuratani S"/>
            <person name="Sato K"/>
            <person name="Hyodo S Kuraku.S."/>
        </authorList>
    </citation>
    <scope>NUCLEOTIDE SEQUENCE [LARGE SCALE GENOMIC DNA]</scope>
</reference>
<dbReference type="AlphaFoldDB" id="A0A401TL35"/>
<proteinExistence type="predicted"/>
<gene>
    <name evidence="1" type="ORF">chiPu_0027536</name>
</gene>
<dbReference type="Proteomes" id="UP000287033">
    <property type="component" value="Unassembled WGS sequence"/>
</dbReference>